<gene>
    <name evidence="1 4" type="primary">sfsA</name>
    <name evidence="4" type="ORF">M3P05_17730</name>
</gene>
<feature type="domain" description="Sugar fermentation stimulation protein C-terminal" evidence="2">
    <location>
        <begin position="91"/>
        <end position="230"/>
    </location>
</feature>
<evidence type="ECO:0000259" key="3">
    <source>
        <dbReference type="Pfam" id="PF17746"/>
    </source>
</evidence>
<dbReference type="InterPro" id="IPR005224">
    <property type="entry name" value="SfsA"/>
</dbReference>
<dbReference type="PANTHER" id="PTHR30545:SF2">
    <property type="entry name" value="SUGAR FERMENTATION STIMULATION PROTEIN A"/>
    <property type="match status" value="1"/>
</dbReference>
<dbReference type="Pfam" id="PF17746">
    <property type="entry name" value="SfsA_N"/>
    <property type="match status" value="1"/>
</dbReference>
<organism evidence="4 5">
    <name type="scientific">Parendozoicomonas callyspongiae</name>
    <dbReference type="NCBI Taxonomy" id="2942213"/>
    <lineage>
        <taxon>Bacteria</taxon>
        <taxon>Pseudomonadati</taxon>
        <taxon>Pseudomonadota</taxon>
        <taxon>Gammaproteobacteria</taxon>
        <taxon>Oceanospirillales</taxon>
        <taxon>Endozoicomonadaceae</taxon>
        <taxon>Parendozoicomonas</taxon>
    </lineage>
</organism>
<feature type="domain" description="SfsA N-terminal OB" evidence="3">
    <location>
        <begin position="14"/>
        <end position="73"/>
    </location>
</feature>
<reference evidence="4 5" key="1">
    <citation type="submission" date="2022-05" db="EMBL/GenBank/DDBJ databases">
        <authorList>
            <person name="Park J.-S."/>
        </authorList>
    </citation>
    <scope>NUCLEOTIDE SEQUENCE [LARGE SCALE GENOMIC DNA]</scope>
    <source>
        <strain evidence="4 5">2012CJ34-2</strain>
    </source>
</reference>
<evidence type="ECO:0000313" key="5">
    <source>
        <dbReference type="Proteomes" id="UP001203338"/>
    </source>
</evidence>
<dbReference type="Pfam" id="PF03749">
    <property type="entry name" value="SfsA"/>
    <property type="match status" value="1"/>
</dbReference>
<dbReference type="NCBIfam" id="TIGR00230">
    <property type="entry name" value="sfsA"/>
    <property type="match status" value="1"/>
</dbReference>
<dbReference type="CDD" id="cd22359">
    <property type="entry name" value="SfsA-like_bacterial"/>
    <property type="match status" value="1"/>
</dbReference>
<dbReference type="InterPro" id="IPR040452">
    <property type="entry name" value="SfsA_C"/>
</dbReference>
<keyword evidence="5" id="KW-1185">Reference proteome</keyword>
<evidence type="ECO:0000259" key="2">
    <source>
        <dbReference type="Pfam" id="PF03749"/>
    </source>
</evidence>
<dbReference type="InterPro" id="IPR041465">
    <property type="entry name" value="SfsA_N"/>
</dbReference>
<accession>A0ABT0PKA3</accession>
<dbReference type="HAMAP" id="MF_00095">
    <property type="entry name" value="SfsA"/>
    <property type="match status" value="1"/>
</dbReference>
<dbReference type="EMBL" id="JAMFLX010000032">
    <property type="protein sequence ID" value="MCL6271763.1"/>
    <property type="molecule type" value="Genomic_DNA"/>
</dbReference>
<dbReference type="Gene3D" id="2.40.50.580">
    <property type="match status" value="1"/>
</dbReference>
<comment type="similarity">
    <text evidence="1">Belongs to the SfsA family.</text>
</comment>
<comment type="caution">
    <text evidence="4">The sequence shown here is derived from an EMBL/GenBank/DDBJ whole genome shotgun (WGS) entry which is preliminary data.</text>
</comment>
<sequence>MLFNPSLQQARLERRYKRFLADITLPDGSTTTIHCPNTGSMKNCQPDGTRVWYSDSNNPKRKLPLTWELVEIPVTYGETEIKTLACINTGRANKVVQEAVENNVIPALSGYTEVRKEVKYGSENSRIDLLLTAENRQDCYIEVKSVTLATGDGYGEFPDAVTERGRKHLRELVSMVKEGHRAVLLFCVQHTGIETVSPAESIDPAYGKALREAIEEGVEVLVWGSTITPEEIVLNRELTLSI</sequence>
<name>A0ABT0PKA3_9GAMM</name>
<dbReference type="Gene3D" id="3.40.1350.60">
    <property type="match status" value="1"/>
</dbReference>
<protein>
    <recommendedName>
        <fullName evidence="1">Sugar fermentation stimulation protein homolog</fullName>
    </recommendedName>
</protein>
<dbReference type="PANTHER" id="PTHR30545">
    <property type="entry name" value="SUGAR FERMENTATION STIMULATION PROTEIN A"/>
    <property type="match status" value="1"/>
</dbReference>
<evidence type="ECO:0000256" key="1">
    <source>
        <dbReference type="HAMAP-Rule" id="MF_00095"/>
    </source>
</evidence>
<dbReference type="Proteomes" id="UP001203338">
    <property type="component" value="Unassembled WGS sequence"/>
</dbReference>
<evidence type="ECO:0000313" key="4">
    <source>
        <dbReference type="EMBL" id="MCL6271763.1"/>
    </source>
</evidence>
<proteinExistence type="inferred from homology"/>
<dbReference type="RefSeq" id="WP_249701407.1">
    <property type="nucleotide sequence ID" value="NZ_JAMFLX010000032.1"/>
</dbReference>